<evidence type="ECO:0000313" key="7">
    <source>
        <dbReference type="Proteomes" id="UP000199039"/>
    </source>
</evidence>
<dbReference type="OrthoDB" id="9815778at2"/>
<dbReference type="EMBL" id="FMYH01000004">
    <property type="protein sequence ID" value="SDC84705.1"/>
    <property type="molecule type" value="Genomic_DNA"/>
</dbReference>
<name>A0A1G6PZ90_9MICO</name>
<dbReference type="PROSITE" id="PS51935">
    <property type="entry name" value="NLPC_P60"/>
    <property type="match status" value="1"/>
</dbReference>
<dbReference type="SUPFAM" id="SSF54001">
    <property type="entry name" value="Cysteine proteinases"/>
    <property type="match status" value="1"/>
</dbReference>
<dbReference type="GO" id="GO:0008234">
    <property type="term" value="F:cysteine-type peptidase activity"/>
    <property type="evidence" value="ECO:0007669"/>
    <property type="project" value="UniProtKB-KW"/>
</dbReference>
<accession>A0A1G6PZ90</accession>
<organism evidence="6 7">
    <name type="scientific">Sanguibacter gelidistatuariae</name>
    <dbReference type="NCBI Taxonomy" id="1814289"/>
    <lineage>
        <taxon>Bacteria</taxon>
        <taxon>Bacillati</taxon>
        <taxon>Actinomycetota</taxon>
        <taxon>Actinomycetes</taxon>
        <taxon>Micrococcales</taxon>
        <taxon>Sanguibacteraceae</taxon>
        <taxon>Sanguibacter</taxon>
    </lineage>
</organism>
<gene>
    <name evidence="6" type="ORF">SAMN05216410_2380</name>
</gene>
<keyword evidence="2" id="KW-0645">Protease</keyword>
<evidence type="ECO:0000313" key="6">
    <source>
        <dbReference type="EMBL" id="SDC84705.1"/>
    </source>
</evidence>
<keyword evidence="4" id="KW-0788">Thiol protease</keyword>
<keyword evidence="7" id="KW-1185">Reference proteome</keyword>
<dbReference type="GO" id="GO:0006508">
    <property type="term" value="P:proteolysis"/>
    <property type="evidence" value="ECO:0007669"/>
    <property type="project" value="UniProtKB-KW"/>
</dbReference>
<dbReference type="PANTHER" id="PTHR47359">
    <property type="entry name" value="PEPTIDOGLYCAN DL-ENDOPEPTIDASE CWLO"/>
    <property type="match status" value="1"/>
</dbReference>
<evidence type="ECO:0000259" key="5">
    <source>
        <dbReference type="PROSITE" id="PS51935"/>
    </source>
</evidence>
<feature type="domain" description="NlpC/P60" evidence="5">
    <location>
        <begin position="90"/>
        <end position="210"/>
    </location>
</feature>
<evidence type="ECO:0000256" key="4">
    <source>
        <dbReference type="ARBA" id="ARBA00022807"/>
    </source>
</evidence>
<comment type="similarity">
    <text evidence="1">Belongs to the peptidase C40 family.</text>
</comment>
<evidence type="ECO:0000256" key="1">
    <source>
        <dbReference type="ARBA" id="ARBA00007074"/>
    </source>
</evidence>
<evidence type="ECO:0000256" key="2">
    <source>
        <dbReference type="ARBA" id="ARBA00022670"/>
    </source>
</evidence>
<keyword evidence="3 6" id="KW-0378">Hydrolase</keyword>
<protein>
    <submittedName>
        <fullName evidence="6">Cell wall-associated hydrolase, NlpC family</fullName>
    </submittedName>
</protein>
<evidence type="ECO:0000256" key="3">
    <source>
        <dbReference type="ARBA" id="ARBA00022801"/>
    </source>
</evidence>
<dbReference type="AlphaFoldDB" id="A0A1G6PZ90"/>
<dbReference type="Proteomes" id="UP000199039">
    <property type="component" value="Unassembled WGS sequence"/>
</dbReference>
<dbReference type="PANTHER" id="PTHR47359:SF3">
    <property type="entry name" value="NLP_P60 DOMAIN-CONTAINING PROTEIN-RELATED"/>
    <property type="match status" value="1"/>
</dbReference>
<reference evidence="6 7" key="1">
    <citation type="submission" date="2016-09" db="EMBL/GenBank/DDBJ databases">
        <authorList>
            <person name="Capua I."/>
            <person name="De Benedictis P."/>
            <person name="Joannis T."/>
            <person name="Lombin L.H."/>
            <person name="Cattoli G."/>
        </authorList>
    </citation>
    <scope>NUCLEOTIDE SEQUENCE [LARGE SCALE GENOMIC DNA]</scope>
    <source>
        <strain evidence="6 7">ISLP-3</strain>
    </source>
</reference>
<dbReference type="InterPro" id="IPR000064">
    <property type="entry name" value="NLP_P60_dom"/>
</dbReference>
<dbReference type="Gene3D" id="3.90.1720.10">
    <property type="entry name" value="endopeptidase domain like (from Nostoc punctiforme)"/>
    <property type="match status" value="1"/>
</dbReference>
<sequence>MTASQIAGVSAIRDRIGEITTRIESLGSSFAAAKASSTASAATASTASATSTASDFASVLAGADLSTATGVDALIAAATAKTATAATTSTATGDALVAEARKYLGVPYVLGGTTAAGLDCSGLVQRALGALGVDMPRVAREQMTTGTPVASLADAVPGDLLVFNGGSHIAIYTGNGKMIDAPQPGDVVRERDVYATPTAIRRVVGTGSTTLAASAAASMTSSAASLQEILAASSAQRSALSLRLGDAA</sequence>
<proteinExistence type="inferred from homology"/>
<dbReference type="InterPro" id="IPR051794">
    <property type="entry name" value="PG_Endopeptidase_C40"/>
</dbReference>
<dbReference type="RefSeq" id="WP_093183471.1">
    <property type="nucleotide sequence ID" value="NZ_FMYH01000004.1"/>
</dbReference>
<dbReference type="Pfam" id="PF00877">
    <property type="entry name" value="NLPC_P60"/>
    <property type="match status" value="1"/>
</dbReference>
<dbReference type="InterPro" id="IPR038765">
    <property type="entry name" value="Papain-like_cys_pep_sf"/>
</dbReference>
<dbReference type="STRING" id="1814289.SAMN05216410_2380"/>